<dbReference type="EMBL" id="MU154728">
    <property type="protein sequence ID" value="KAF9488168.1"/>
    <property type="molecule type" value="Genomic_DNA"/>
</dbReference>
<protein>
    <recommendedName>
        <fullName evidence="3">F-box domain-containing protein</fullName>
    </recommendedName>
</protein>
<dbReference type="OrthoDB" id="2996630at2759"/>
<proteinExistence type="predicted"/>
<keyword evidence="2" id="KW-1185">Reference proteome</keyword>
<evidence type="ECO:0008006" key="3">
    <source>
        <dbReference type="Google" id="ProtNLM"/>
    </source>
</evidence>
<reference evidence="1" key="1">
    <citation type="submission" date="2020-11" db="EMBL/GenBank/DDBJ databases">
        <authorList>
            <consortium name="DOE Joint Genome Institute"/>
            <person name="Ahrendt S."/>
            <person name="Riley R."/>
            <person name="Andreopoulos W."/>
            <person name="Labutti K."/>
            <person name="Pangilinan J."/>
            <person name="Ruiz-Duenas F.J."/>
            <person name="Barrasa J.M."/>
            <person name="Sanchez-Garcia M."/>
            <person name="Camarero S."/>
            <person name="Miyauchi S."/>
            <person name="Serrano A."/>
            <person name="Linde D."/>
            <person name="Babiker R."/>
            <person name="Drula E."/>
            <person name="Ayuso-Fernandez I."/>
            <person name="Pacheco R."/>
            <person name="Padilla G."/>
            <person name="Ferreira P."/>
            <person name="Barriuso J."/>
            <person name="Kellner H."/>
            <person name="Castanera R."/>
            <person name="Alfaro M."/>
            <person name="Ramirez L."/>
            <person name="Pisabarro A.G."/>
            <person name="Kuo A."/>
            <person name="Tritt A."/>
            <person name="Lipzen A."/>
            <person name="He G."/>
            <person name="Yan M."/>
            <person name="Ng V."/>
            <person name="Cullen D."/>
            <person name="Martin F."/>
            <person name="Rosso M.-N."/>
            <person name="Henrissat B."/>
            <person name="Hibbett D."/>
            <person name="Martinez A.T."/>
            <person name="Grigoriev I.V."/>
        </authorList>
    </citation>
    <scope>NUCLEOTIDE SEQUENCE</scope>
    <source>
        <strain evidence="1">ATCC 90797</strain>
    </source>
</reference>
<name>A0A9P6D9Z2_PLEER</name>
<comment type="caution">
    <text evidence="1">The sequence shown here is derived from an EMBL/GenBank/DDBJ whole genome shotgun (WGS) entry which is preliminary data.</text>
</comment>
<evidence type="ECO:0000313" key="1">
    <source>
        <dbReference type="EMBL" id="KAF9488168.1"/>
    </source>
</evidence>
<evidence type="ECO:0000313" key="2">
    <source>
        <dbReference type="Proteomes" id="UP000807025"/>
    </source>
</evidence>
<sequence>MSTMVHHSPSLPVEIVALVFEHIGDAPTLLGCLALSRSLQHYAEQALYADISFVLSLSHLSVPQLRSHADEKDDSDTRRWSRGRIHGALALSGFRSAITQKPCLRKLTTRLTVHVLSPFTLFTPFYLDLNKILPMLTNLKYLDMRWTSPPSASQQWLPPLSLWTLPPPEFIFSLSHSLHRARSQGEDADFPALAIAHTAPTSLKTLVLRDVGVPWGFIRRQRALENLEVSGRMLDSAEEFSAEDQGDPKPQGMPISSPCTCPTLVLPNPRRRLQAVLLNNRFRARRPARLRGSAWTTPSGKPHATRYLAAMWTADMGRQGLGFRGVRLVQVKGGSRR</sequence>
<dbReference type="Proteomes" id="UP000807025">
    <property type="component" value="Unassembled WGS sequence"/>
</dbReference>
<organism evidence="1 2">
    <name type="scientific">Pleurotus eryngii</name>
    <name type="common">Boletus of the steppes</name>
    <dbReference type="NCBI Taxonomy" id="5323"/>
    <lineage>
        <taxon>Eukaryota</taxon>
        <taxon>Fungi</taxon>
        <taxon>Dikarya</taxon>
        <taxon>Basidiomycota</taxon>
        <taxon>Agaricomycotina</taxon>
        <taxon>Agaricomycetes</taxon>
        <taxon>Agaricomycetidae</taxon>
        <taxon>Agaricales</taxon>
        <taxon>Pleurotineae</taxon>
        <taxon>Pleurotaceae</taxon>
        <taxon>Pleurotus</taxon>
    </lineage>
</organism>
<dbReference type="AlphaFoldDB" id="A0A9P6D9Z2"/>
<gene>
    <name evidence="1" type="ORF">BDN71DRAFT_525869</name>
</gene>
<accession>A0A9P6D9Z2</accession>